<protein>
    <submittedName>
        <fullName evidence="1">Uncharacterized protein</fullName>
    </submittedName>
</protein>
<evidence type="ECO:0000313" key="1">
    <source>
        <dbReference type="EMBL" id="AET68040.1"/>
    </source>
</evidence>
<sequence>MQVIRAEDNISFIQNRSHTIVTDNKDGTGTVQRNIYAVADRIWLDEEFSGNYGMAYKYKLKFANQLCQEGFVVEKGKDEYGHYILFFNSKAFMYLHNKEERPSIPCGPAEMNLIIAPEMIEGSDELIKNFKGSWPSFHEARIRIIEKSMKSMILEFYGGFLSYEVVRLFIEDIISQSYDQNSLESFEELTSLEFRKAETHMEVLLFNDYMTQRLPEGFDDSVFNDPEFDINTIEHLWVIEEYQNHGVISCKNLKMTVSIDEEEKRKEEESFKKFLEECQKNPFSLDTWNKSIKV</sequence>
<dbReference type="PATRIC" id="fig|768706.3.peg.2489"/>
<evidence type="ECO:0000313" key="2">
    <source>
        <dbReference type="Proteomes" id="UP000006346"/>
    </source>
</evidence>
<dbReference type="EMBL" id="CP003108">
    <property type="protein sequence ID" value="AET68040.1"/>
    <property type="molecule type" value="Genomic_DNA"/>
</dbReference>
<name>G7WGG3_DESOD</name>
<keyword evidence="2" id="KW-1185">Reference proteome</keyword>
<gene>
    <name evidence="1" type="ordered locus">Desor_2476</name>
</gene>
<dbReference type="OrthoDB" id="2079598at2"/>
<reference evidence="2" key="1">
    <citation type="submission" date="2011-11" db="EMBL/GenBank/DDBJ databases">
        <title>Complete sequence of Desulfosporosinus orientis DSM 765.</title>
        <authorList>
            <person name="Lucas S."/>
            <person name="Han J."/>
            <person name="Lapidus A."/>
            <person name="Cheng J.-F."/>
            <person name="Goodwin L."/>
            <person name="Pitluck S."/>
            <person name="Peters L."/>
            <person name="Ovchinnikova G."/>
            <person name="Teshima H."/>
            <person name="Detter J.C."/>
            <person name="Han C."/>
            <person name="Tapia R."/>
            <person name="Land M."/>
            <person name="Hauser L."/>
            <person name="Kyrpides N."/>
            <person name="Ivanova N."/>
            <person name="Pagani I."/>
            <person name="Pester M."/>
            <person name="Spring S."/>
            <person name="Ollivier B."/>
            <person name="Rattei T."/>
            <person name="Klenk H.-P."/>
            <person name="Wagner M."/>
            <person name="Loy A."/>
            <person name="Woyke T."/>
        </authorList>
    </citation>
    <scope>NUCLEOTIDE SEQUENCE [LARGE SCALE GENOMIC DNA]</scope>
    <source>
        <strain evidence="2">ATCC 19365 / DSM 765 / NCIMB 8382 / VKM B-1628</strain>
    </source>
</reference>
<dbReference type="AlphaFoldDB" id="G7WGG3"/>
<proteinExistence type="predicted"/>
<organism evidence="1 2">
    <name type="scientific">Desulfosporosinus orientis (strain ATCC 19365 / DSM 765 / NCIMB 8382 / VKM B-1628 / Singapore I)</name>
    <name type="common">Desulfotomaculum orientis</name>
    <dbReference type="NCBI Taxonomy" id="768706"/>
    <lineage>
        <taxon>Bacteria</taxon>
        <taxon>Bacillati</taxon>
        <taxon>Bacillota</taxon>
        <taxon>Clostridia</taxon>
        <taxon>Eubacteriales</taxon>
        <taxon>Desulfitobacteriaceae</taxon>
        <taxon>Desulfosporosinus</taxon>
    </lineage>
</organism>
<dbReference type="eggNOG" id="ENOG5033JSR">
    <property type="taxonomic scope" value="Bacteria"/>
</dbReference>
<dbReference type="RefSeq" id="WP_014184848.1">
    <property type="nucleotide sequence ID" value="NC_016584.1"/>
</dbReference>
<dbReference type="HOGENOM" id="CLU_952269_0_0_9"/>
<dbReference type="KEGG" id="dor:Desor_2476"/>
<reference evidence="1 2" key="2">
    <citation type="journal article" date="2012" name="J. Bacteriol.">
        <title>Complete genome sequences of Desulfosporosinus orientis DSM765T, Desulfosporosinus youngiae DSM17734T, Desulfosporosinus meridiei DSM13257T, and Desulfosporosinus acidiphilus DSM22704T.</title>
        <authorList>
            <person name="Pester M."/>
            <person name="Brambilla E."/>
            <person name="Alazard D."/>
            <person name="Rattei T."/>
            <person name="Weinmaier T."/>
            <person name="Han J."/>
            <person name="Lucas S."/>
            <person name="Lapidus A."/>
            <person name="Cheng J.F."/>
            <person name="Goodwin L."/>
            <person name="Pitluck S."/>
            <person name="Peters L."/>
            <person name="Ovchinnikova G."/>
            <person name="Teshima H."/>
            <person name="Detter J.C."/>
            <person name="Han C.S."/>
            <person name="Tapia R."/>
            <person name="Land M.L."/>
            <person name="Hauser L."/>
            <person name="Kyrpides N.C."/>
            <person name="Ivanova N.N."/>
            <person name="Pagani I."/>
            <person name="Huntmann M."/>
            <person name="Wei C.L."/>
            <person name="Davenport K.W."/>
            <person name="Daligault H."/>
            <person name="Chain P.S."/>
            <person name="Chen A."/>
            <person name="Mavromatis K."/>
            <person name="Markowitz V."/>
            <person name="Szeto E."/>
            <person name="Mikhailova N."/>
            <person name="Pati A."/>
            <person name="Wagner M."/>
            <person name="Woyke T."/>
            <person name="Ollivier B."/>
            <person name="Klenk H.P."/>
            <person name="Spring S."/>
            <person name="Loy A."/>
        </authorList>
    </citation>
    <scope>NUCLEOTIDE SEQUENCE [LARGE SCALE GENOMIC DNA]</scope>
    <source>
        <strain evidence="2">ATCC 19365 / DSM 765 / NCIMB 8382 / VKM B-1628</strain>
    </source>
</reference>
<accession>G7WGG3</accession>
<dbReference type="Proteomes" id="UP000006346">
    <property type="component" value="Chromosome"/>
</dbReference>
<dbReference type="STRING" id="768706.Desor_2476"/>